<dbReference type="SUPFAM" id="SSF46938">
    <property type="entry name" value="CRAL/TRIO N-terminal domain"/>
    <property type="match status" value="1"/>
</dbReference>
<dbReference type="Gene3D" id="3.40.525.10">
    <property type="entry name" value="CRAL-TRIO lipid binding domain"/>
    <property type="match status" value="1"/>
</dbReference>
<dbReference type="EnsemblMetazoa" id="SCAU010586-RC">
    <property type="protein sequence ID" value="SCAU010586-PC"/>
    <property type="gene ID" value="SCAU010586"/>
</dbReference>
<dbReference type="InterPro" id="IPR036273">
    <property type="entry name" value="CRAL/TRIO_N_dom_sf"/>
</dbReference>
<protein>
    <recommendedName>
        <fullName evidence="1">CRAL-TRIO domain-containing protein</fullName>
    </recommendedName>
</protein>
<dbReference type="PRINTS" id="PR00180">
    <property type="entry name" value="CRETINALDHBP"/>
</dbReference>
<proteinExistence type="predicted"/>
<feature type="domain" description="CRAL-TRIO" evidence="1">
    <location>
        <begin position="112"/>
        <end position="278"/>
    </location>
</feature>
<dbReference type="Gene3D" id="1.10.8.20">
    <property type="entry name" value="N-terminal domain of phosphatidylinositol transfer protein sec14p"/>
    <property type="match status" value="1"/>
</dbReference>
<dbReference type="PANTHER" id="PTHR10174:SF38">
    <property type="entry name" value="HL01515P"/>
    <property type="match status" value="1"/>
</dbReference>
<dbReference type="SMART" id="SM00516">
    <property type="entry name" value="SEC14"/>
    <property type="match status" value="1"/>
</dbReference>
<gene>
    <name evidence="3" type="primary">106090335</name>
</gene>
<dbReference type="Pfam" id="PF00650">
    <property type="entry name" value="CRAL_TRIO"/>
    <property type="match status" value="1"/>
</dbReference>
<dbReference type="SUPFAM" id="SSF52087">
    <property type="entry name" value="CRAL/TRIO domain"/>
    <property type="match status" value="1"/>
</dbReference>
<sequence>MGNPKSLSYDSNNMAVIDLGSAIIRMEPDEPPQWAYEIARKELRETPEVAEEAMEKLKQMILADTNLCLPTDDFYLRMFLRPTHYYPESALNRITHFYNMLQKYGEACRDIVPARVQHVFNAELLKLLPNRDQHGRRILVLDVGKRWKPSEVSLLDLFRGIQLAVLGAMVEPLSQICGAVVIIDVEGLPMGHIMQFTPHFAAMLLDYIQECICVRLKAVHIVNNSYIFNILFNIFKPFIREKLRKRIFFHGKDMKSLTKHIDAAVLPVRYGGSATWDLPPGKLLGEFFMSYTPDFEKAASYGFKEGYKMKK</sequence>
<dbReference type="GO" id="GO:0016020">
    <property type="term" value="C:membrane"/>
    <property type="evidence" value="ECO:0007669"/>
    <property type="project" value="TreeGrafter"/>
</dbReference>
<dbReference type="InterPro" id="IPR001251">
    <property type="entry name" value="CRAL-TRIO_dom"/>
</dbReference>
<dbReference type="SMR" id="A0A1I8PS66"/>
<dbReference type="EnsemblMetazoa" id="SCAU010586-RA">
    <property type="protein sequence ID" value="SCAU010586-PA"/>
    <property type="gene ID" value="SCAU010586"/>
</dbReference>
<evidence type="ECO:0000313" key="3">
    <source>
        <dbReference type="EnsemblMetazoa" id="SCAU010586-PB"/>
    </source>
</evidence>
<accession>A0A1I8PS66</accession>
<dbReference type="AlphaFoldDB" id="A0A1I8PS66"/>
<dbReference type="InterPro" id="IPR036865">
    <property type="entry name" value="CRAL-TRIO_dom_sf"/>
</dbReference>
<dbReference type="PROSITE" id="PS50191">
    <property type="entry name" value="CRAL_TRIO"/>
    <property type="match status" value="1"/>
</dbReference>
<dbReference type="KEGG" id="scac:106090335"/>
<reference evidence="3" key="2">
    <citation type="submission" date="2020-05" db="UniProtKB">
        <authorList>
            <consortium name="EnsemblMetazoa"/>
        </authorList>
    </citation>
    <scope>IDENTIFICATION</scope>
    <source>
        <strain evidence="3">USDA</strain>
    </source>
</reference>
<evidence type="ECO:0000259" key="1">
    <source>
        <dbReference type="PROSITE" id="PS50191"/>
    </source>
</evidence>
<dbReference type="EnsemblMetazoa" id="SCAU010586-RB">
    <property type="protein sequence ID" value="SCAU010586-PB"/>
    <property type="gene ID" value="SCAU010586"/>
</dbReference>
<evidence type="ECO:0000313" key="2">
    <source>
        <dbReference type="EnsemblMetazoa" id="SCAU010586-PA"/>
    </source>
</evidence>
<dbReference type="CDD" id="cd00170">
    <property type="entry name" value="SEC14"/>
    <property type="match status" value="1"/>
</dbReference>
<dbReference type="OrthoDB" id="75724at2759"/>
<reference evidence="2 4" key="1">
    <citation type="submission" date="2015-05" db="EMBL/GenBank/DDBJ databases">
        <authorList>
            <person name="Wilson R.K."/>
            <person name="Warren W.C."/>
            <person name="Olafson P."/>
        </authorList>
    </citation>
    <scope>NUCLEOTIDE SEQUENCE [LARGE SCALE GENOMIC DNA]</scope>
    <source>
        <strain evidence="2 4">USDA</strain>
    </source>
</reference>
<evidence type="ECO:0000313" key="4">
    <source>
        <dbReference type="Proteomes" id="UP000095300"/>
    </source>
</evidence>
<organism evidence="3 4">
    <name type="scientific">Stomoxys calcitrans</name>
    <name type="common">Stable fly</name>
    <name type="synonym">Conops calcitrans</name>
    <dbReference type="NCBI Taxonomy" id="35570"/>
    <lineage>
        <taxon>Eukaryota</taxon>
        <taxon>Metazoa</taxon>
        <taxon>Ecdysozoa</taxon>
        <taxon>Arthropoda</taxon>
        <taxon>Hexapoda</taxon>
        <taxon>Insecta</taxon>
        <taxon>Pterygota</taxon>
        <taxon>Neoptera</taxon>
        <taxon>Endopterygota</taxon>
        <taxon>Diptera</taxon>
        <taxon>Brachycera</taxon>
        <taxon>Muscomorpha</taxon>
        <taxon>Muscoidea</taxon>
        <taxon>Muscidae</taxon>
        <taxon>Stomoxys</taxon>
    </lineage>
</organism>
<dbReference type="Gene3D" id="1.20.5.1200">
    <property type="entry name" value="Alpha-tocopherol transfer"/>
    <property type="match status" value="1"/>
</dbReference>
<dbReference type="Proteomes" id="UP000095300">
    <property type="component" value="Unassembled WGS sequence"/>
</dbReference>
<dbReference type="VEuPathDB" id="VectorBase:SCAU010586"/>
<dbReference type="GO" id="GO:1902936">
    <property type="term" value="F:phosphatidylinositol bisphosphate binding"/>
    <property type="evidence" value="ECO:0007669"/>
    <property type="project" value="TreeGrafter"/>
</dbReference>
<dbReference type="PANTHER" id="PTHR10174">
    <property type="entry name" value="ALPHA-TOCOPHEROL TRANSFER PROTEIN-RELATED"/>
    <property type="match status" value="1"/>
</dbReference>
<name>A0A1I8PS66_STOCA</name>
<keyword evidence="4" id="KW-1185">Reference proteome</keyword>